<sequence>MHRPLNPAFSKAGTLIAEHQLQRISGGETAIRPAPQIPQYVPLSQSHPKVERDLPRVSYQ</sequence>
<evidence type="ECO:0000256" key="1">
    <source>
        <dbReference type="SAM" id="MobiDB-lite"/>
    </source>
</evidence>
<evidence type="ECO:0000313" key="2">
    <source>
        <dbReference type="EMBL" id="MCQ8181195.1"/>
    </source>
</evidence>
<proteinExistence type="predicted"/>
<gene>
    <name evidence="2" type="ORF">NP603_08750</name>
</gene>
<protein>
    <submittedName>
        <fullName evidence="2">Uncharacterized protein</fullName>
    </submittedName>
</protein>
<comment type="caution">
    <text evidence="2">The sequence shown here is derived from an EMBL/GenBank/DDBJ whole genome shotgun (WGS) entry which is preliminary data.</text>
</comment>
<dbReference type="Proteomes" id="UP001524569">
    <property type="component" value="Unassembled WGS sequence"/>
</dbReference>
<evidence type="ECO:0000313" key="3">
    <source>
        <dbReference type="Proteomes" id="UP001524569"/>
    </source>
</evidence>
<dbReference type="EMBL" id="JANIBM010000007">
    <property type="protein sequence ID" value="MCQ8181195.1"/>
    <property type="molecule type" value="Genomic_DNA"/>
</dbReference>
<reference evidence="2 3" key="1">
    <citation type="submission" date="2022-07" db="EMBL/GenBank/DDBJ databases">
        <title>Methylomonas rivi sp. nov., Methylomonas rosea sp. nov., Methylomonas aureus sp. nov. and Methylomonas subterranea sp. nov., four novel methanotrophs isolated from a freshwater creek and the deep terrestrial subsurface.</title>
        <authorList>
            <person name="Abin C."/>
            <person name="Sankaranarayanan K."/>
            <person name="Garner C."/>
            <person name="Sindelar R."/>
            <person name="Kotary K."/>
            <person name="Garner R."/>
            <person name="Barclay S."/>
            <person name="Lawson P."/>
            <person name="Krumholz L."/>
        </authorList>
    </citation>
    <scope>NUCLEOTIDE SEQUENCE [LARGE SCALE GENOMIC DNA]</scope>
    <source>
        <strain evidence="2 3">SURF-1</strain>
    </source>
</reference>
<keyword evidence="3" id="KW-1185">Reference proteome</keyword>
<name>A0ABT1UG92_9GAMM</name>
<organism evidence="2 3">
    <name type="scientific">Methylomonas aurea</name>
    <dbReference type="NCBI Taxonomy" id="2952224"/>
    <lineage>
        <taxon>Bacteria</taxon>
        <taxon>Pseudomonadati</taxon>
        <taxon>Pseudomonadota</taxon>
        <taxon>Gammaproteobacteria</taxon>
        <taxon>Methylococcales</taxon>
        <taxon>Methylococcaceae</taxon>
        <taxon>Methylomonas</taxon>
    </lineage>
</organism>
<feature type="compositionally biased region" description="Basic and acidic residues" evidence="1">
    <location>
        <begin position="48"/>
        <end position="60"/>
    </location>
</feature>
<accession>A0ABT1UG92</accession>
<feature type="region of interest" description="Disordered" evidence="1">
    <location>
        <begin position="37"/>
        <end position="60"/>
    </location>
</feature>
<dbReference type="RefSeq" id="WP_256610482.1">
    <property type="nucleotide sequence ID" value="NZ_JANIBM010000007.1"/>
</dbReference>